<dbReference type="AlphaFoldDB" id="A0A5J4L5L3"/>
<evidence type="ECO:0000313" key="1">
    <source>
        <dbReference type="EMBL" id="GER94087.1"/>
    </source>
</evidence>
<name>A0A5J4L5L3_9ZZZZ</name>
<accession>A0A5J4L5L3</accession>
<dbReference type="EMBL" id="BLAB01000001">
    <property type="protein sequence ID" value="GER94087.1"/>
    <property type="molecule type" value="Genomic_DNA"/>
</dbReference>
<gene>
    <name evidence="1" type="ORF">A45J_1845</name>
</gene>
<reference evidence="1" key="1">
    <citation type="submission" date="2019-10" db="EMBL/GenBank/DDBJ databases">
        <title>Metagenomic sequencing of thiosulfate-disproportionating enrichment culture.</title>
        <authorList>
            <person name="Umezawa K."/>
            <person name="Kojima H."/>
            <person name="Fukui M."/>
        </authorList>
    </citation>
    <scope>NUCLEOTIDE SEQUENCE</scope>
    <source>
        <strain evidence="1">45J</strain>
    </source>
</reference>
<protein>
    <submittedName>
        <fullName evidence="1">Uncharacterized protein</fullName>
    </submittedName>
</protein>
<comment type="caution">
    <text evidence="1">The sequence shown here is derived from an EMBL/GenBank/DDBJ whole genome shotgun (WGS) entry which is preliminary data.</text>
</comment>
<proteinExistence type="predicted"/>
<sequence length="52" mass="6077">MLRNEHKIDSVLYIPHGSDEISKLSVTLLSSLMLYIPHGSDEMEYKNKQRRC</sequence>
<organism evidence="1">
    <name type="scientific">hot springs metagenome</name>
    <dbReference type="NCBI Taxonomy" id="433727"/>
    <lineage>
        <taxon>unclassified sequences</taxon>
        <taxon>metagenomes</taxon>
        <taxon>ecological metagenomes</taxon>
    </lineage>
</organism>